<evidence type="ECO:0000256" key="1">
    <source>
        <dbReference type="ARBA" id="ARBA00005725"/>
    </source>
</evidence>
<protein>
    <submittedName>
        <fullName evidence="5 7">NAD(P)-binding protein</fullName>
    </submittedName>
</protein>
<proteinExistence type="inferred from homology"/>
<dbReference type="PANTHER" id="PTHR47706:SF4">
    <property type="entry name" value="NMRA-LIKE DOMAIN-CONTAINING PROTEIN"/>
    <property type="match status" value="1"/>
</dbReference>
<keyword evidence="6" id="KW-1185">Reference proteome</keyword>
<organism evidence="5">
    <name type="scientific">Mytilinidion resinicola</name>
    <dbReference type="NCBI Taxonomy" id="574789"/>
    <lineage>
        <taxon>Eukaryota</taxon>
        <taxon>Fungi</taxon>
        <taxon>Dikarya</taxon>
        <taxon>Ascomycota</taxon>
        <taxon>Pezizomycotina</taxon>
        <taxon>Dothideomycetes</taxon>
        <taxon>Pleosporomycetidae</taxon>
        <taxon>Mytilinidiales</taxon>
        <taxon>Mytilinidiaceae</taxon>
        <taxon>Mytilinidion</taxon>
    </lineage>
</organism>
<keyword evidence="3" id="KW-0560">Oxidoreductase</keyword>
<reference evidence="7" key="3">
    <citation type="submission" date="2025-04" db="UniProtKB">
        <authorList>
            <consortium name="RefSeq"/>
        </authorList>
    </citation>
    <scope>IDENTIFICATION</scope>
    <source>
        <strain evidence="7">CBS 304.34</strain>
    </source>
</reference>
<reference evidence="7" key="2">
    <citation type="submission" date="2020-04" db="EMBL/GenBank/DDBJ databases">
        <authorList>
            <consortium name="NCBI Genome Project"/>
        </authorList>
    </citation>
    <scope>NUCLEOTIDE SEQUENCE</scope>
    <source>
        <strain evidence="7">CBS 304.34</strain>
    </source>
</reference>
<dbReference type="InterPro" id="IPR051609">
    <property type="entry name" value="NmrA/Isoflavone_reductase-like"/>
</dbReference>
<dbReference type="OrthoDB" id="419598at2759"/>
<sequence>MRVAIAGSGDVARYFAEELVATGIDVIVLGRSAKPYFENLPGIQQVVTDYSVPSLVQALEGCTTLISTILEYTPTFTDVHLKLIEACKQSATIKRFIPSEYGGNIEEFPDQPAFYAVTRAPIRQALKDQDELEWTTIACGWLVDYVVPSRNRWMKEIGDVFAIDLAGKKIVIPGTGKEPLDFTSVRDLAKAVVKLVQTPNWVRYTYISGEKSSWNDLAALILDKYPDMSVEYRSLAKLEDTFQNGPDEMTRLIAAYQIFSLSESGSLPPAKVAAHRQQFFQGIKFRTPRDLVEEVEQHPDIIV</sequence>
<evidence type="ECO:0000313" key="5">
    <source>
        <dbReference type="EMBL" id="KAF2805517.1"/>
    </source>
</evidence>
<evidence type="ECO:0000256" key="2">
    <source>
        <dbReference type="ARBA" id="ARBA00022857"/>
    </source>
</evidence>
<evidence type="ECO:0000256" key="3">
    <source>
        <dbReference type="ARBA" id="ARBA00023002"/>
    </source>
</evidence>
<dbReference type="InterPro" id="IPR036291">
    <property type="entry name" value="NAD(P)-bd_dom_sf"/>
</dbReference>
<keyword evidence="2" id="KW-0521">NADP</keyword>
<dbReference type="Gene3D" id="3.40.50.720">
    <property type="entry name" value="NAD(P)-binding Rossmann-like Domain"/>
    <property type="match status" value="1"/>
</dbReference>
<evidence type="ECO:0000259" key="4">
    <source>
        <dbReference type="Pfam" id="PF05368"/>
    </source>
</evidence>
<dbReference type="Pfam" id="PF05368">
    <property type="entry name" value="NmrA"/>
    <property type="match status" value="1"/>
</dbReference>
<gene>
    <name evidence="5 7" type="ORF">BDZ99DRAFT_466504</name>
</gene>
<name>A0A6A6YCF1_9PEZI</name>
<feature type="domain" description="NmrA-like" evidence="4">
    <location>
        <begin position="5"/>
        <end position="254"/>
    </location>
</feature>
<accession>A0A6A6YCF1</accession>
<dbReference type="RefSeq" id="XP_033572481.1">
    <property type="nucleotide sequence ID" value="XM_033720787.1"/>
</dbReference>
<dbReference type="InterPro" id="IPR008030">
    <property type="entry name" value="NmrA-like"/>
</dbReference>
<dbReference type="PANTHER" id="PTHR47706">
    <property type="entry name" value="NMRA-LIKE FAMILY PROTEIN"/>
    <property type="match status" value="1"/>
</dbReference>
<comment type="similarity">
    <text evidence="1">Belongs to the NmrA-type oxidoreductase family. Isoflavone reductase subfamily.</text>
</comment>
<reference evidence="5 7" key="1">
    <citation type="journal article" date="2020" name="Stud. Mycol.">
        <title>101 Dothideomycetes genomes: a test case for predicting lifestyles and emergence of pathogens.</title>
        <authorList>
            <person name="Haridas S."/>
            <person name="Albert R."/>
            <person name="Binder M."/>
            <person name="Bloem J."/>
            <person name="Labutti K."/>
            <person name="Salamov A."/>
            <person name="Andreopoulos B."/>
            <person name="Baker S."/>
            <person name="Barry K."/>
            <person name="Bills G."/>
            <person name="Bluhm B."/>
            <person name="Cannon C."/>
            <person name="Castanera R."/>
            <person name="Culley D."/>
            <person name="Daum C."/>
            <person name="Ezra D."/>
            <person name="Gonzalez J."/>
            <person name="Henrissat B."/>
            <person name="Kuo A."/>
            <person name="Liang C."/>
            <person name="Lipzen A."/>
            <person name="Lutzoni F."/>
            <person name="Magnuson J."/>
            <person name="Mondo S."/>
            <person name="Nolan M."/>
            <person name="Ohm R."/>
            <person name="Pangilinan J."/>
            <person name="Park H.-J."/>
            <person name="Ramirez L."/>
            <person name="Alfaro M."/>
            <person name="Sun H."/>
            <person name="Tritt A."/>
            <person name="Yoshinaga Y."/>
            <person name="Zwiers L.-H."/>
            <person name="Turgeon B."/>
            <person name="Goodwin S."/>
            <person name="Spatafora J."/>
            <person name="Crous P."/>
            <person name="Grigoriev I."/>
        </authorList>
    </citation>
    <scope>NUCLEOTIDE SEQUENCE</scope>
    <source>
        <strain evidence="5 7">CBS 304.34</strain>
    </source>
</reference>
<dbReference type="GO" id="GO:0016491">
    <property type="term" value="F:oxidoreductase activity"/>
    <property type="evidence" value="ECO:0007669"/>
    <property type="project" value="UniProtKB-KW"/>
</dbReference>
<dbReference type="EMBL" id="MU003709">
    <property type="protein sequence ID" value="KAF2805517.1"/>
    <property type="molecule type" value="Genomic_DNA"/>
</dbReference>
<evidence type="ECO:0000313" key="7">
    <source>
        <dbReference type="RefSeq" id="XP_033572481.1"/>
    </source>
</evidence>
<dbReference type="SUPFAM" id="SSF51735">
    <property type="entry name" value="NAD(P)-binding Rossmann-fold domains"/>
    <property type="match status" value="1"/>
</dbReference>
<dbReference type="GeneID" id="54461680"/>
<evidence type="ECO:0000313" key="6">
    <source>
        <dbReference type="Proteomes" id="UP000504636"/>
    </source>
</evidence>
<dbReference type="Gene3D" id="3.90.25.10">
    <property type="entry name" value="UDP-galactose 4-epimerase, domain 1"/>
    <property type="match status" value="1"/>
</dbReference>
<dbReference type="Proteomes" id="UP000504636">
    <property type="component" value="Unplaced"/>
</dbReference>
<dbReference type="AlphaFoldDB" id="A0A6A6YCF1"/>